<dbReference type="Proteomes" id="UP000621859">
    <property type="component" value="Unassembled WGS sequence"/>
</dbReference>
<dbReference type="SUPFAM" id="SSF48317">
    <property type="entry name" value="Acid phosphatase/Vanadium-dependent haloperoxidase"/>
    <property type="match status" value="1"/>
</dbReference>
<evidence type="ECO:0000313" key="6">
    <source>
        <dbReference type="Proteomes" id="UP000621859"/>
    </source>
</evidence>
<organism evidence="5 6">
    <name type="scientific">Silvimonas amylolytica</name>
    <dbReference type="NCBI Taxonomy" id="449663"/>
    <lineage>
        <taxon>Bacteria</taxon>
        <taxon>Pseudomonadati</taxon>
        <taxon>Pseudomonadota</taxon>
        <taxon>Betaproteobacteria</taxon>
        <taxon>Neisseriales</taxon>
        <taxon>Chitinibacteraceae</taxon>
        <taxon>Silvimonas</taxon>
    </lineage>
</organism>
<keyword evidence="6" id="KW-1185">Reference proteome</keyword>
<evidence type="ECO:0000256" key="2">
    <source>
        <dbReference type="SAM" id="MobiDB-lite"/>
    </source>
</evidence>
<comment type="caution">
    <text evidence="5">The sequence shown here is derived from an EMBL/GenBank/DDBJ whole genome shotgun (WGS) entry which is preliminary data.</text>
</comment>
<protein>
    <submittedName>
        <fullName evidence="5">Phospholipid phosphatase</fullName>
    </submittedName>
</protein>
<dbReference type="InterPro" id="IPR036938">
    <property type="entry name" value="PAP2/HPO_sf"/>
</dbReference>
<sequence>MHNNRYAPPAALLPIALAVTLALAACGGSSDDSTATSSPDNFSVPAAPKGLGTADTAPVQDEASILPFVDYAYTNQRGDARYATDATNAGVRVLDGYLALWTPSTLIVDAGVTAAANGSYPAVVASSWTGIPGDSTDGTIVNASILSTNINYVINATTSRTADQATAAYLDDRRQKGYSVTDGMGPLTGAWRTAAQQTTTITSVASDATTVLYNDNGNNIGVGTSSGNTSFGAAVDLISSMGNNASTEPAKRFYKYARPWRWSSSVIVVPALVPAESGTPNVDGGFPSGHAAEAGRDGLAMAYLVPERFQEMATRALELGENRIIAGMHSPLDVMGGRIQSEALVAANLVANTAATRQAAVTQAHTALMAATNTTTLAAFNQYAHSGTTSTDRFADHATNKANYLRRLTYGFPQIADTGKTAQVPKDAEILLETRLPYLSADQRRIVLKTTAVASGYPVMDDKEGWGRLNLFAAADGYGAFNGDVSVAMDATQGGFNALDYWQNDIAGKGKFSLSGTGTLVFNGNNSYTGGTEIDGGTLQADSVTGFGNGDVYVAGGTAVFNATSPVTTVNYTQLAAGSTQANLGNNGQGQLKASGTVTLVGGTLNVKFASGFAPAVGSTLTVITAGKLQGKFTTVNVAGFKATPVYTSTGMQIQITG</sequence>
<dbReference type="Pfam" id="PF01569">
    <property type="entry name" value="PAP2"/>
    <property type="match status" value="1"/>
</dbReference>
<dbReference type="NCBIfam" id="TIGR02601">
    <property type="entry name" value="autotrns_rpt"/>
    <property type="match status" value="1"/>
</dbReference>
<evidence type="ECO:0000259" key="4">
    <source>
        <dbReference type="SMART" id="SM00014"/>
    </source>
</evidence>
<dbReference type="RefSeq" id="WP_188697850.1">
    <property type="nucleotide sequence ID" value="NZ_BMLY01000008.1"/>
</dbReference>
<dbReference type="InterPro" id="IPR001011">
    <property type="entry name" value="Acid_Pase_classA_bac"/>
</dbReference>
<proteinExistence type="predicted"/>
<gene>
    <name evidence="5" type="ORF">GCM10010971_37890</name>
</gene>
<feature type="domain" description="Phosphatidic acid phosphatase type 2/haloperoxidase" evidence="4">
    <location>
        <begin position="231"/>
        <end position="349"/>
    </location>
</feature>
<dbReference type="InterPro" id="IPR000326">
    <property type="entry name" value="PAP2/HPO"/>
</dbReference>
<dbReference type="SMART" id="SM00014">
    <property type="entry name" value="acidPPc"/>
    <property type="match status" value="1"/>
</dbReference>
<evidence type="ECO:0000313" key="5">
    <source>
        <dbReference type="EMBL" id="GGP27970.1"/>
    </source>
</evidence>
<dbReference type="EMBL" id="BMLY01000008">
    <property type="protein sequence ID" value="GGP27970.1"/>
    <property type="molecule type" value="Genomic_DNA"/>
</dbReference>
<feature type="signal peptide" evidence="3">
    <location>
        <begin position="1"/>
        <end position="24"/>
    </location>
</feature>
<keyword evidence="1 3" id="KW-0732">Signal</keyword>
<name>A0ABQ2PR94_9NEIS</name>
<dbReference type="InterPro" id="IPR013425">
    <property type="entry name" value="Autotrns_rpt"/>
</dbReference>
<feature type="region of interest" description="Disordered" evidence="2">
    <location>
        <begin position="30"/>
        <end position="54"/>
    </location>
</feature>
<dbReference type="Gene3D" id="1.20.144.10">
    <property type="entry name" value="Phosphatidic acid phosphatase type 2/haloperoxidase"/>
    <property type="match status" value="1"/>
</dbReference>
<evidence type="ECO:0000256" key="1">
    <source>
        <dbReference type="ARBA" id="ARBA00022729"/>
    </source>
</evidence>
<accession>A0ABQ2PR94</accession>
<evidence type="ECO:0000256" key="3">
    <source>
        <dbReference type="SAM" id="SignalP"/>
    </source>
</evidence>
<feature type="chain" id="PRO_5046337733" evidence="3">
    <location>
        <begin position="25"/>
        <end position="658"/>
    </location>
</feature>
<reference evidence="6" key="1">
    <citation type="journal article" date="2019" name="Int. J. Syst. Evol. Microbiol.">
        <title>The Global Catalogue of Microorganisms (GCM) 10K type strain sequencing project: providing services to taxonomists for standard genome sequencing and annotation.</title>
        <authorList>
            <consortium name="The Broad Institute Genomics Platform"/>
            <consortium name="The Broad Institute Genome Sequencing Center for Infectious Disease"/>
            <person name="Wu L."/>
            <person name="Ma J."/>
        </authorList>
    </citation>
    <scope>NUCLEOTIDE SEQUENCE [LARGE SCALE GENOMIC DNA]</scope>
    <source>
        <strain evidence="6">CGMCC 1.8860</strain>
    </source>
</reference>
<dbReference type="PROSITE" id="PS51257">
    <property type="entry name" value="PROKAR_LIPOPROTEIN"/>
    <property type="match status" value="1"/>
</dbReference>
<dbReference type="Pfam" id="PF12951">
    <property type="entry name" value="PATR"/>
    <property type="match status" value="1"/>
</dbReference>
<dbReference type="CDD" id="cd03397">
    <property type="entry name" value="PAP2_acid_phosphatase"/>
    <property type="match status" value="1"/>
</dbReference>